<evidence type="ECO:0000313" key="2">
    <source>
        <dbReference type="EMBL" id="GMT33425.1"/>
    </source>
</evidence>
<keyword evidence="1" id="KW-0812">Transmembrane</keyword>
<accession>A0AAV5WP64</accession>
<dbReference type="AlphaFoldDB" id="A0AAV5WP64"/>
<gene>
    <name evidence="2" type="ORF">PFISCL1PPCAC_24722</name>
</gene>
<evidence type="ECO:0000256" key="1">
    <source>
        <dbReference type="SAM" id="Phobius"/>
    </source>
</evidence>
<comment type="caution">
    <text evidence="2">The sequence shown here is derived from an EMBL/GenBank/DDBJ whole genome shotgun (WGS) entry which is preliminary data.</text>
</comment>
<keyword evidence="3" id="KW-1185">Reference proteome</keyword>
<keyword evidence="1" id="KW-0472">Membrane</keyword>
<reference evidence="2" key="1">
    <citation type="submission" date="2023-10" db="EMBL/GenBank/DDBJ databases">
        <title>Genome assembly of Pristionchus species.</title>
        <authorList>
            <person name="Yoshida K."/>
            <person name="Sommer R.J."/>
        </authorList>
    </citation>
    <scope>NUCLEOTIDE SEQUENCE</scope>
    <source>
        <strain evidence="2">RS5133</strain>
    </source>
</reference>
<feature type="non-terminal residue" evidence="2">
    <location>
        <position position="1"/>
    </location>
</feature>
<dbReference type="EMBL" id="BTSY01000006">
    <property type="protein sequence ID" value="GMT33425.1"/>
    <property type="molecule type" value="Genomic_DNA"/>
</dbReference>
<protein>
    <submittedName>
        <fullName evidence="2">Uncharacterized protein</fullName>
    </submittedName>
</protein>
<organism evidence="2 3">
    <name type="scientific">Pristionchus fissidentatus</name>
    <dbReference type="NCBI Taxonomy" id="1538716"/>
    <lineage>
        <taxon>Eukaryota</taxon>
        <taxon>Metazoa</taxon>
        <taxon>Ecdysozoa</taxon>
        <taxon>Nematoda</taxon>
        <taxon>Chromadorea</taxon>
        <taxon>Rhabditida</taxon>
        <taxon>Rhabditina</taxon>
        <taxon>Diplogasteromorpha</taxon>
        <taxon>Diplogasteroidea</taxon>
        <taxon>Neodiplogasteridae</taxon>
        <taxon>Pristionchus</taxon>
    </lineage>
</organism>
<keyword evidence="1" id="KW-1133">Transmembrane helix</keyword>
<feature type="transmembrane region" description="Helical" evidence="1">
    <location>
        <begin position="240"/>
        <end position="265"/>
    </location>
</feature>
<sequence>RKWPSSSPFLSFSSIPLAMRGRLLFFILSFLCSSNLSFESIKLINYKDCIGAEKKCVIYSPCIRDASADKLSLVTLNQRFPERIITDIACDGFTVRRLSEIAFEIEMQGRGSLYLTMAPSYKFGCDFSASDIPDPDNPTGPPTFQIGNFSSTLLGVADIYQINERVPGAPPETEEKNFNYCRFSLQTWGEDLMYDLWSNGPKFRTGNFPEGINITTNRTYKTWKSKRNTEIPFVPFWEQLFTPISLIFCLSTLFLSWVVGSKLVISLRKNLSQRQRKKEKLTTTESKDIGTSAEVFNNLPEMTAIDPETETPMETTPPVNVEVARTGTESKVEESKKVSNAAAVGIEPSLKKKVAFENK</sequence>
<dbReference type="Proteomes" id="UP001432322">
    <property type="component" value="Unassembled WGS sequence"/>
</dbReference>
<proteinExistence type="predicted"/>
<evidence type="ECO:0000313" key="3">
    <source>
        <dbReference type="Proteomes" id="UP001432322"/>
    </source>
</evidence>
<name>A0AAV5WP64_9BILA</name>